<dbReference type="KEGG" id="cbw:RR42_m3352"/>
<dbReference type="OrthoDB" id="9772604at2"/>
<dbReference type="RefSeq" id="WP_158408288.1">
    <property type="nucleotide sequence ID" value="NZ_CP010536.1"/>
</dbReference>
<name>A0A0C4YD65_9BURK</name>
<evidence type="ECO:0008006" key="3">
    <source>
        <dbReference type="Google" id="ProtNLM"/>
    </source>
</evidence>
<protein>
    <recommendedName>
        <fullName evidence="3">Transposase</fullName>
    </recommendedName>
</protein>
<evidence type="ECO:0000313" key="2">
    <source>
        <dbReference type="Proteomes" id="UP000031843"/>
    </source>
</evidence>
<dbReference type="Proteomes" id="UP000031843">
    <property type="component" value="Chromosome main"/>
</dbReference>
<proteinExistence type="predicted"/>
<keyword evidence="2" id="KW-1185">Reference proteome</keyword>
<dbReference type="AlphaFoldDB" id="A0A0C4YD65"/>
<reference evidence="1 2" key="1">
    <citation type="journal article" date="2015" name="Genome Announc.">
        <title>Complete Genome Sequence of Cupriavidus basilensis 4G11, Isolated from the Oak Ridge Field Research Center Site.</title>
        <authorList>
            <person name="Ray J."/>
            <person name="Waters R.J."/>
            <person name="Skerker J.M."/>
            <person name="Kuehl J.V."/>
            <person name="Price M.N."/>
            <person name="Huang J."/>
            <person name="Chakraborty R."/>
            <person name="Arkin A.P."/>
            <person name="Deutschbauer A."/>
        </authorList>
    </citation>
    <scope>NUCLEOTIDE SEQUENCE [LARGE SCALE GENOMIC DNA]</scope>
    <source>
        <strain evidence="1">4G11</strain>
    </source>
</reference>
<accession>A0A0C4YD65</accession>
<organism evidence="1 2">
    <name type="scientific">Cupriavidus basilensis</name>
    <dbReference type="NCBI Taxonomy" id="68895"/>
    <lineage>
        <taxon>Bacteria</taxon>
        <taxon>Pseudomonadati</taxon>
        <taxon>Pseudomonadota</taxon>
        <taxon>Betaproteobacteria</taxon>
        <taxon>Burkholderiales</taxon>
        <taxon>Burkholderiaceae</taxon>
        <taxon>Cupriavidus</taxon>
    </lineage>
</organism>
<gene>
    <name evidence="1" type="ORF">RR42_m3352</name>
</gene>
<sequence>MVLLHPPPCSPALNLIAIVWKQARRHWGNSVTRAKETIGSEITELLGGYGEKRQINFS</sequence>
<dbReference type="EMBL" id="CP010536">
    <property type="protein sequence ID" value="AJG20720.1"/>
    <property type="molecule type" value="Genomic_DNA"/>
</dbReference>
<evidence type="ECO:0000313" key="1">
    <source>
        <dbReference type="EMBL" id="AJG20720.1"/>
    </source>
</evidence>
<dbReference type="STRING" id="68895.RR42_m3352"/>